<feature type="chain" id="PRO_5029903181" evidence="1">
    <location>
        <begin position="22"/>
        <end position="301"/>
    </location>
</feature>
<proteinExistence type="predicted"/>
<comment type="caution">
    <text evidence="2">The sequence shown here is derived from an EMBL/GenBank/DDBJ whole genome shotgun (WGS) entry which is preliminary data.</text>
</comment>
<keyword evidence="1" id="KW-0732">Signal</keyword>
<evidence type="ECO:0000256" key="1">
    <source>
        <dbReference type="SAM" id="SignalP"/>
    </source>
</evidence>
<name>A0A7J5AKA7_9FLAO</name>
<dbReference type="GO" id="GO:0004553">
    <property type="term" value="F:hydrolase activity, hydrolyzing O-glycosyl compounds"/>
    <property type="evidence" value="ECO:0007669"/>
    <property type="project" value="UniProtKB-ARBA"/>
</dbReference>
<dbReference type="AlphaFoldDB" id="A0A7J5AKA7"/>
<dbReference type="SUPFAM" id="SSF49899">
    <property type="entry name" value="Concanavalin A-like lectins/glucanases"/>
    <property type="match status" value="1"/>
</dbReference>
<dbReference type="Pfam" id="PF13385">
    <property type="entry name" value="Laminin_G_3"/>
    <property type="match status" value="1"/>
</dbReference>
<accession>A0A7J5AKA7</accession>
<dbReference type="Proteomes" id="UP000490922">
    <property type="component" value="Unassembled WGS sequence"/>
</dbReference>
<evidence type="ECO:0000313" key="2">
    <source>
        <dbReference type="EMBL" id="KAB1157920.1"/>
    </source>
</evidence>
<dbReference type="GO" id="GO:0005975">
    <property type="term" value="P:carbohydrate metabolic process"/>
    <property type="evidence" value="ECO:0007669"/>
    <property type="project" value="UniProtKB-ARBA"/>
</dbReference>
<organism evidence="2 3">
    <name type="scientific">Flavobacterium luteum</name>
    <dbReference type="NCBI Taxonomy" id="2026654"/>
    <lineage>
        <taxon>Bacteria</taxon>
        <taxon>Pseudomonadati</taxon>
        <taxon>Bacteroidota</taxon>
        <taxon>Flavobacteriia</taxon>
        <taxon>Flavobacteriales</taxon>
        <taxon>Flavobacteriaceae</taxon>
        <taxon>Flavobacterium</taxon>
    </lineage>
</organism>
<dbReference type="RefSeq" id="WP_151106113.1">
    <property type="nucleotide sequence ID" value="NZ_WAEM01000001.1"/>
</dbReference>
<keyword evidence="3" id="KW-1185">Reference proteome</keyword>
<gene>
    <name evidence="2" type="ORF">F6464_02205</name>
</gene>
<protein>
    <submittedName>
        <fullName evidence="2">LamG domain-containing protein</fullName>
    </submittedName>
</protein>
<feature type="signal peptide" evidence="1">
    <location>
        <begin position="1"/>
        <end position="21"/>
    </location>
</feature>
<dbReference type="PROSITE" id="PS51257">
    <property type="entry name" value="PROKAR_LIPOPROTEIN"/>
    <property type="match status" value="1"/>
</dbReference>
<dbReference type="EMBL" id="WAEM01000001">
    <property type="protein sequence ID" value="KAB1157920.1"/>
    <property type="molecule type" value="Genomic_DNA"/>
</dbReference>
<dbReference type="OrthoDB" id="9814380at2"/>
<evidence type="ECO:0000313" key="3">
    <source>
        <dbReference type="Proteomes" id="UP000490922"/>
    </source>
</evidence>
<reference evidence="2 3" key="1">
    <citation type="submission" date="2019-09" db="EMBL/GenBank/DDBJ databases">
        <title>Flavobacterium sp. nov., isolated from glacier ice.</title>
        <authorList>
            <person name="Liu Q."/>
        </authorList>
    </citation>
    <scope>NUCLEOTIDE SEQUENCE [LARGE SCALE GENOMIC DNA]</scope>
    <source>
        <strain evidence="2 3">NBRC 112527</strain>
    </source>
</reference>
<dbReference type="InterPro" id="IPR013320">
    <property type="entry name" value="ConA-like_dom_sf"/>
</dbReference>
<sequence length="301" mass="31744">MKTIKLSGFALALALSIGLLTSCGSDDDAPAPLPPIGGYNNANEVGASNLVAYWPLDGNGTESKSSTAPTTTVGTTFVAGAKGQAANFAAGYMVYPSIAALATSSGSMTISAWGKISNNKTDVSSSASCILTLTRPGSDWAGNVNLILETGQREASNDSIQVKGLVKIKKEDGSENGQDVVNMIKQEPWMDDAHSWAPNKVGGQWAQYVIVWNGTAGTFKIWVNGVEISNNAWEVRNGGDSLPLSFFTPTYPVIGAFGNVATTSDTWNKPLTGQLDEIRIWNKALTAADINSLYELEKAGR</sequence>
<dbReference type="Gene3D" id="2.60.120.200">
    <property type="match status" value="1"/>
</dbReference>